<dbReference type="GeneID" id="29812831"/>
<comment type="caution">
    <text evidence="1">The sequence shown here is derived from an EMBL/GenBank/DDBJ whole genome shotgun (WGS) entry which is preliminary data.</text>
</comment>
<proteinExistence type="predicted"/>
<accession>A0A150JP33</accession>
<dbReference type="RefSeq" id="WP_029141880.1">
    <property type="nucleotide sequence ID" value="NZ_CABJCT010000022.1"/>
</dbReference>
<dbReference type="PATRIC" id="fig|1398.25.peg.2588"/>
<sequence length="116" mass="13300">MSIIPLMNLQLSQNQEELERLKKSKQALLESKHALAEKEKRSLQPALSASTWEGQLAKQFQAVRKNELLESYNATEKQINSALQLLDEKISKLTTQNIQIEKAIQAEIVKMRKKEV</sequence>
<dbReference type="InterPro" id="IPR031681">
    <property type="entry name" value="YwqH-like"/>
</dbReference>
<reference evidence="1 2" key="1">
    <citation type="submission" date="2016-01" db="EMBL/GenBank/DDBJ databases">
        <title>Genome Sequences of Twelve Sporeforming Bacillus Species Isolated from Foods.</title>
        <authorList>
            <person name="Berendsen E.M."/>
            <person name="Wells-Bennik M.H."/>
            <person name="Krawcyk A.O."/>
            <person name="De Jong A."/>
            <person name="Holsappel S."/>
            <person name="Eijlander R.T."/>
            <person name="Kuipers O.P."/>
        </authorList>
    </citation>
    <scope>NUCLEOTIDE SEQUENCE [LARGE SCALE GENOMIC DNA]</scope>
    <source>
        <strain evidence="1 2">B4099</strain>
    </source>
</reference>
<organism evidence="1 2">
    <name type="scientific">Heyndrickxia coagulans</name>
    <name type="common">Weizmannia coagulans</name>
    <dbReference type="NCBI Taxonomy" id="1398"/>
    <lineage>
        <taxon>Bacteria</taxon>
        <taxon>Bacillati</taxon>
        <taxon>Bacillota</taxon>
        <taxon>Bacilli</taxon>
        <taxon>Bacillales</taxon>
        <taxon>Bacillaceae</taxon>
        <taxon>Heyndrickxia</taxon>
    </lineage>
</organism>
<evidence type="ECO:0000313" key="1">
    <source>
        <dbReference type="EMBL" id="KYC58858.1"/>
    </source>
</evidence>
<protein>
    <submittedName>
        <fullName evidence="1">Uncharacterized protein</fullName>
    </submittedName>
</protein>
<name>A0A150JP33_HEYCO</name>
<dbReference type="Pfam" id="PF16888">
    <property type="entry name" value="YwqH-like"/>
    <property type="match status" value="1"/>
</dbReference>
<dbReference type="AlphaFoldDB" id="A0A150JP33"/>
<evidence type="ECO:0000313" key="2">
    <source>
        <dbReference type="Proteomes" id="UP000075304"/>
    </source>
</evidence>
<dbReference type="EMBL" id="LQYI01000197">
    <property type="protein sequence ID" value="KYC58858.1"/>
    <property type="molecule type" value="Genomic_DNA"/>
</dbReference>
<dbReference type="Proteomes" id="UP000075304">
    <property type="component" value="Unassembled WGS sequence"/>
</dbReference>
<gene>
    <name evidence="1" type="ORF">B4099_1955</name>
</gene>